<evidence type="ECO:0000256" key="1">
    <source>
        <dbReference type="SAM" id="MobiDB-lite"/>
    </source>
</evidence>
<gene>
    <name evidence="3" type="ORF">rosag_50220</name>
</gene>
<name>A0AA37Q907_9BACT</name>
<proteinExistence type="predicted"/>
<feature type="transmembrane region" description="Helical" evidence="2">
    <location>
        <begin position="6"/>
        <end position="24"/>
    </location>
</feature>
<accession>A0AA37Q907</accession>
<sequence>MSPFLIPITAIIAGTLMALCFPLVRAYARKLELEGAQPRIPPEVAERLARMEQAIDSVAVEIERISEAQRFTTRLLAERSNAALPAGAGLPDSTPTQGLTHAR</sequence>
<dbReference type="Proteomes" id="UP001161325">
    <property type="component" value="Unassembled WGS sequence"/>
</dbReference>
<feature type="region of interest" description="Disordered" evidence="1">
    <location>
        <begin position="84"/>
        <end position="103"/>
    </location>
</feature>
<evidence type="ECO:0000256" key="2">
    <source>
        <dbReference type="SAM" id="Phobius"/>
    </source>
</evidence>
<protein>
    <recommendedName>
        <fullName evidence="5">Phage shock protein B</fullName>
    </recommendedName>
</protein>
<organism evidence="3 4">
    <name type="scientific">Roseisolibacter agri</name>
    <dbReference type="NCBI Taxonomy" id="2014610"/>
    <lineage>
        <taxon>Bacteria</taxon>
        <taxon>Pseudomonadati</taxon>
        <taxon>Gemmatimonadota</taxon>
        <taxon>Gemmatimonadia</taxon>
        <taxon>Gemmatimonadales</taxon>
        <taxon>Gemmatimonadaceae</taxon>
        <taxon>Roseisolibacter</taxon>
    </lineage>
</organism>
<feature type="compositionally biased region" description="Polar residues" evidence="1">
    <location>
        <begin position="93"/>
        <end position="103"/>
    </location>
</feature>
<keyword evidence="2" id="KW-0812">Transmembrane</keyword>
<evidence type="ECO:0000313" key="4">
    <source>
        <dbReference type="Proteomes" id="UP001161325"/>
    </source>
</evidence>
<dbReference type="RefSeq" id="WP_284352906.1">
    <property type="nucleotide sequence ID" value="NZ_BRXS01000011.1"/>
</dbReference>
<keyword evidence="2" id="KW-1133">Transmembrane helix</keyword>
<evidence type="ECO:0008006" key="5">
    <source>
        <dbReference type="Google" id="ProtNLM"/>
    </source>
</evidence>
<keyword evidence="4" id="KW-1185">Reference proteome</keyword>
<evidence type="ECO:0000313" key="3">
    <source>
        <dbReference type="EMBL" id="GLC28509.1"/>
    </source>
</evidence>
<dbReference type="EMBL" id="BRXS01000011">
    <property type="protein sequence ID" value="GLC28509.1"/>
    <property type="molecule type" value="Genomic_DNA"/>
</dbReference>
<reference evidence="3" key="1">
    <citation type="submission" date="2022-08" db="EMBL/GenBank/DDBJ databases">
        <title>Draft genome sequencing of Roseisolibacter agri AW1220.</title>
        <authorList>
            <person name="Tobiishi Y."/>
            <person name="Tonouchi A."/>
        </authorList>
    </citation>
    <scope>NUCLEOTIDE SEQUENCE</scope>
    <source>
        <strain evidence="3">AW1220</strain>
    </source>
</reference>
<comment type="caution">
    <text evidence="3">The sequence shown here is derived from an EMBL/GenBank/DDBJ whole genome shotgun (WGS) entry which is preliminary data.</text>
</comment>
<keyword evidence="2" id="KW-0472">Membrane</keyword>
<dbReference type="AlphaFoldDB" id="A0AA37Q907"/>